<proteinExistence type="predicted"/>
<dbReference type="Gene3D" id="1.25.40.10">
    <property type="entry name" value="Tetratricopeptide repeat domain"/>
    <property type="match status" value="1"/>
</dbReference>
<evidence type="ECO:0000313" key="1">
    <source>
        <dbReference type="EMBL" id="SFK58574.1"/>
    </source>
</evidence>
<gene>
    <name evidence="1" type="ORF">SAMN05216235_0605</name>
</gene>
<dbReference type="SUPFAM" id="SSF48452">
    <property type="entry name" value="TPR-like"/>
    <property type="match status" value="1"/>
</dbReference>
<evidence type="ECO:0008006" key="3">
    <source>
        <dbReference type="Google" id="ProtNLM"/>
    </source>
</evidence>
<dbReference type="Proteomes" id="UP000183090">
    <property type="component" value="Unassembled WGS sequence"/>
</dbReference>
<comment type="caution">
    <text evidence="1">The sequence shown here is derived from an EMBL/GenBank/DDBJ whole genome shotgun (WGS) entry which is preliminary data.</text>
</comment>
<sequence>MWMKHSIRERVEQVFKNTHFDPNQNLREKTDDEKKVLNIIFELEEHMEQDTLSLENELFATEALGDLYRVINKPDESIHYHSENLRLISEDENKQVPAFIRLGVSYIYADELKKALLCFEKAETIINRNNIDEYTDLLEYQRGKCYLEMRYYNWAKDAFESALNISSRKNNPELIGITREALEYCNEKLNAQV</sequence>
<organism evidence="1 2">
    <name type="scientific">Salinicoccus halodurans</name>
    <dbReference type="NCBI Taxonomy" id="407035"/>
    <lineage>
        <taxon>Bacteria</taxon>
        <taxon>Bacillati</taxon>
        <taxon>Bacillota</taxon>
        <taxon>Bacilli</taxon>
        <taxon>Bacillales</taxon>
        <taxon>Staphylococcaceae</taxon>
        <taxon>Salinicoccus</taxon>
    </lineage>
</organism>
<dbReference type="EMBL" id="FOTB01000001">
    <property type="protein sequence ID" value="SFK58574.1"/>
    <property type="molecule type" value="Genomic_DNA"/>
</dbReference>
<accession>A0AA94KUR9</accession>
<protein>
    <recommendedName>
        <fullName evidence="3">Tetratricopeptide repeat protein</fullName>
    </recommendedName>
</protein>
<name>A0AA94KUR9_9STAP</name>
<dbReference type="InterPro" id="IPR019734">
    <property type="entry name" value="TPR_rpt"/>
</dbReference>
<dbReference type="InterPro" id="IPR011990">
    <property type="entry name" value="TPR-like_helical_dom_sf"/>
</dbReference>
<evidence type="ECO:0000313" key="2">
    <source>
        <dbReference type="Proteomes" id="UP000183090"/>
    </source>
</evidence>
<dbReference type="SMART" id="SM00028">
    <property type="entry name" value="TPR"/>
    <property type="match status" value="3"/>
</dbReference>
<reference evidence="1 2" key="1">
    <citation type="submission" date="2016-10" db="EMBL/GenBank/DDBJ databases">
        <authorList>
            <person name="Varghese N."/>
            <person name="Submissions S."/>
        </authorList>
    </citation>
    <scope>NUCLEOTIDE SEQUENCE [LARGE SCALE GENOMIC DNA]</scope>
    <source>
        <strain evidence="1 2">CGMCC 1.6501</strain>
    </source>
</reference>
<dbReference type="AlphaFoldDB" id="A0AA94KUR9"/>